<evidence type="ECO:0000256" key="1">
    <source>
        <dbReference type="SAM" id="Phobius"/>
    </source>
</evidence>
<gene>
    <name evidence="2" type="ORF">BRAFLDRAFT_110180</name>
</gene>
<dbReference type="InParanoid" id="C3ZZJ4"/>
<keyword evidence="1" id="KW-0812">Transmembrane</keyword>
<proteinExistence type="predicted"/>
<accession>C3ZZJ4</accession>
<dbReference type="AlphaFoldDB" id="C3ZZJ4"/>
<keyword evidence="1" id="KW-1133">Transmembrane helix</keyword>
<keyword evidence="1" id="KW-0472">Membrane</keyword>
<sequence length="271" mass="28739">MFPNLTTEVANATDAYPSTTIDRSAADIPSINNGVVTLSPLPSVVYETPFFPASTLAENATTAPVNFTSWPPILPGDQDITEYKLVVLVTGGIVSGFTVLVIVSLALTFCLQKDPSENQALDAALSVNIDPEKMLNGSRKRKSTRHKGTEVSRLHSDGSAIRFWRNSSANSGRSIEDLDVESMGVDNLGMEPVTEMTEMSVKTAANHDEEDARSLSSVKVAICESNVNGDSAAKQGSDGDSGVSSTGSVYGQVGPRCFCKSLFVSSILLLV</sequence>
<feature type="transmembrane region" description="Helical" evidence="1">
    <location>
        <begin position="85"/>
        <end position="109"/>
    </location>
</feature>
<dbReference type="EMBL" id="GG666754">
    <property type="protein sequence ID" value="EEN42034.1"/>
    <property type="molecule type" value="Genomic_DNA"/>
</dbReference>
<reference evidence="2" key="1">
    <citation type="journal article" date="2008" name="Nature">
        <title>The amphioxus genome and the evolution of the chordate karyotype.</title>
        <authorList>
            <consortium name="US DOE Joint Genome Institute (JGI-PGF)"/>
            <person name="Putnam N.H."/>
            <person name="Butts T."/>
            <person name="Ferrier D.E.K."/>
            <person name="Furlong R.F."/>
            <person name="Hellsten U."/>
            <person name="Kawashima T."/>
            <person name="Robinson-Rechavi M."/>
            <person name="Shoguchi E."/>
            <person name="Terry A."/>
            <person name="Yu J.-K."/>
            <person name="Benito-Gutierrez E.L."/>
            <person name="Dubchak I."/>
            <person name="Garcia-Fernandez J."/>
            <person name="Gibson-Brown J.J."/>
            <person name="Grigoriev I.V."/>
            <person name="Horton A.C."/>
            <person name="de Jong P.J."/>
            <person name="Jurka J."/>
            <person name="Kapitonov V.V."/>
            <person name="Kohara Y."/>
            <person name="Kuroki Y."/>
            <person name="Lindquist E."/>
            <person name="Lucas S."/>
            <person name="Osoegawa K."/>
            <person name="Pennacchio L.A."/>
            <person name="Salamov A.A."/>
            <person name="Satou Y."/>
            <person name="Sauka-Spengler T."/>
            <person name="Schmutz J."/>
            <person name="Shin-I T."/>
            <person name="Toyoda A."/>
            <person name="Bronner-Fraser M."/>
            <person name="Fujiyama A."/>
            <person name="Holland L.Z."/>
            <person name="Holland P.W.H."/>
            <person name="Satoh N."/>
            <person name="Rokhsar D.S."/>
        </authorList>
    </citation>
    <scope>NUCLEOTIDE SEQUENCE [LARGE SCALE GENOMIC DNA]</scope>
    <source>
        <strain evidence="2">S238N-H82</strain>
        <tissue evidence="2">Testes</tissue>
    </source>
</reference>
<evidence type="ECO:0000313" key="2">
    <source>
        <dbReference type="EMBL" id="EEN42034.1"/>
    </source>
</evidence>
<protein>
    <submittedName>
        <fullName evidence="2">Uncharacterized protein</fullName>
    </submittedName>
</protein>
<organism>
    <name type="scientific">Branchiostoma floridae</name>
    <name type="common">Florida lancelet</name>
    <name type="synonym">Amphioxus</name>
    <dbReference type="NCBI Taxonomy" id="7739"/>
    <lineage>
        <taxon>Eukaryota</taxon>
        <taxon>Metazoa</taxon>
        <taxon>Chordata</taxon>
        <taxon>Cephalochordata</taxon>
        <taxon>Leptocardii</taxon>
        <taxon>Amphioxiformes</taxon>
        <taxon>Branchiostomatidae</taxon>
        <taxon>Branchiostoma</taxon>
    </lineage>
</organism>
<name>C3ZZJ4_BRAFL</name>